<evidence type="ECO:0000259" key="3">
    <source>
        <dbReference type="Pfam" id="PF22936"/>
    </source>
</evidence>
<proteinExistence type="predicted"/>
<dbReference type="SUPFAM" id="SSF56672">
    <property type="entry name" value="DNA/RNA polymerases"/>
    <property type="match status" value="1"/>
</dbReference>
<dbReference type="EMBL" id="QGNW01002608">
    <property type="protein sequence ID" value="RVW14959.1"/>
    <property type="molecule type" value="Genomic_DNA"/>
</dbReference>
<evidence type="ECO:0000259" key="2">
    <source>
        <dbReference type="Pfam" id="PF07727"/>
    </source>
</evidence>
<protein>
    <submittedName>
        <fullName evidence="4">Retrovirus-related Pol polyprotein from transposon TNT 1-94</fullName>
    </submittedName>
</protein>
<gene>
    <name evidence="4" type="primary">POLX_1155</name>
    <name evidence="4" type="ORF">CK203_109366</name>
</gene>
<dbReference type="InterPro" id="IPR013103">
    <property type="entry name" value="RVT_2"/>
</dbReference>
<dbReference type="GO" id="GO:0004190">
    <property type="term" value="F:aspartic-type endopeptidase activity"/>
    <property type="evidence" value="ECO:0007669"/>
    <property type="project" value="UniProtKB-KW"/>
</dbReference>
<feature type="domain" description="Retrovirus-related Pol polyprotein from transposon TNT 1-94-like beta-barrel" evidence="3">
    <location>
        <begin position="8"/>
        <end position="87"/>
    </location>
</feature>
<keyword evidence="1" id="KW-0064">Aspartyl protease</keyword>
<dbReference type="CDD" id="cd09272">
    <property type="entry name" value="RNase_HI_RT_Ty1"/>
    <property type="match status" value="1"/>
</dbReference>
<dbReference type="Pfam" id="PF07727">
    <property type="entry name" value="RVT_2"/>
    <property type="match status" value="1"/>
</dbReference>
<keyword evidence="1" id="KW-0378">Hydrolase</keyword>
<comment type="caution">
    <text evidence="4">The sequence shown here is derived from an EMBL/GenBank/DDBJ whole genome shotgun (WGS) entry which is preliminary data.</text>
</comment>
<reference evidence="4 5" key="1">
    <citation type="journal article" date="2018" name="PLoS Genet.">
        <title>Population sequencing reveals clonal diversity and ancestral inbreeding in the grapevine cultivar Chardonnay.</title>
        <authorList>
            <person name="Roach M.J."/>
            <person name="Johnson D.L."/>
            <person name="Bohlmann J."/>
            <person name="van Vuuren H.J."/>
            <person name="Jones S.J."/>
            <person name="Pretorius I.S."/>
            <person name="Schmidt S.A."/>
            <person name="Borneman A.R."/>
        </authorList>
    </citation>
    <scope>NUCLEOTIDE SEQUENCE [LARGE SCALE GENOMIC DNA]</scope>
    <source>
        <strain evidence="5">cv. Chardonnay</strain>
        <tissue evidence="4">Leaf</tissue>
    </source>
</reference>
<accession>A0A438BVG6</accession>
<dbReference type="InterPro" id="IPR054722">
    <property type="entry name" value="PolX-like_BBD"/>
</dbReference>
<dbReference type="Proteomes" id="UP000288805">
    <property type="component" value="Unassembled WGS sequence"/>
</dbReference>
<feature type="domain" description="Reverse transcriptase Ty1/copia-type" evidence="2">
    <location>
        <begin position="142"/>
        <end position="199"/>
    </location>
</feature>
<organism evidence="4 5">
    <name type="scientific">Vitis vinifera</name>
    <name type="common">Grape</name>
    <dbReference type="NCBI Taxonomy" id="29760"/>
    <lineage>
        <taxon>Eukaryota</taxon>
        <taxon>Viridiplantae</taxon>
        <taxon>Streptophyta</taxon>
        <taxon>Embryophyta</taxon>
        <taxon>Tracheophyta</taxon>
        <taxon>Spermatophyta</taxon>
        <taxon>Magnoliopsida</taxon>
        <taxon>eudicotyledons</taxon>
        <taxon>Gunneridae</taxon>
        <taxon>Pentapetalae</taxon>
        <taxon>rosids</taxon>
        <taxon>Vitales</taxon>
        <taxon>Vitaceae</taxon>
        <taxon>Viteae</taxon>
        <taxon>Vitis</taxon>
    </lineage>
</organism>
<dbReference type="Pfam" id="PF22936">
    <property type="entry name" value="Pol_BBD"/>
    <property type="match status" value="1"/>
</dbReference>
<dbReference type="PANTHER" id="PTHR11439">
    <property type="entry name" value="GAG-POL-RELATED RETROTRANSPOSON"/>
    <property type="match status" value="1"/>
</dbReference>
<dbReference type="AlphaFoldDB" id="A0A438BVG6"/>
<evidence type="ECO:0000313" key="5">
    <source>
        <dbReference type="Proteomes" id="UP000288805"/>
    </source>
</evidence>
<dbReference type="PANTHER" id="PTHR11439:SF440">
    <property type="entry name" value="INTEGRASE CATALYTIC DOMAIN-CONTAINING PROTEIN"/>
    <property type="match status" value="1"/>
</dbReference>
<evidence type="ECO:0000256" key="1">
    <source>
        <dbReference type="ARBA" id="ARBA00022750"/>
    </source>
</evidence>
<dbReference type="InterPro" id="IPR043502">
    <property type="entry name" value="DNA/RNA_pol_sf"/>
</dbReference>
<evidence type="ECO:0000313" key="4">
    <source>
        <dbReference type="EMBL" id="RVW14959.1"/>
    </source>
</evidence>
<keyword evidence="1" id="KW-0645">Protease</keyword>
<name>A0A438BVG6_VITVI</name>
<sequence length="399" mass="45301">MVTNMKDWAIDSRATKHICGNRSAFTSYTTVKEGKEQVFIGDSRSTPVIGKQKVLLKLTSGKVLALNDVLHVSDIRWNLVRISLLGKVGVMILFDSNKIVLTKNDAFVGKGYSKVLFLESKKRKLGPKTFDAMFIGYAENSAAYRIASIKVLIALASIHNLVIHQMDVKTAFLNGNMEEEIYMEQPEGYVVPGKEKKCIYSKYKDNTCVVIYLYVNDISIFGTSLEVVCEIKKFLGRLSQYTQSPNQDHWTVVRRVLKYLRDTINYGLCFSGFPSVLEGFSDANWILNLDEMKSTSRYVFILSGSAVSWKSFKQTCITRSTMEVEFIALEKASSEVEWLKNLLANIPLWTRPTPHVSMCCDNQVAIAKVKSKIFNEKNRHIRLRHNIVRQLFETGVISL</sequence>